<evidence type="ECO:0000313" key="3">
    <source>
        <dbReference type="EnsemblFungi" id="EJT82568"/>
    </source>
</evidence>
<feature type="region of interest" description="Disordered" evidence="1">
    <location>
        <begin position="104"/>
        <end position="136"/>
    </location>
</feature>
<reference evidence="2" key="3">
    <citation type="submission" date="2010-09" db="EMBL/GenBank/DDBJ databases">
        <title>Annotation of Gaeumannomyces graminis var. tritici R3-111a-1.</title>
        <authorList>
            <consortium name="The Broad Institute Genome Sequencing Platform"/>
            <person name="Ma L.-J."/>
            <person name="Dead R."/>
            <person name="Young S.K."/>
            <person name="Zeng Q."/>
            <person name="Gargeya S."/>
            <person name="Fitzgerald M."/>
            <person name="Haas B."/>
            <person name="Abouelleil A."/>
            <person name="Alvarado L."/>
            <person name="Arachchi H.M."/>
            <person name="Berlin A."/>
            <person name="Brown A."/>
            <person name="Chapman S.B."/>
            <person name="Chen Z."/>
            <person name="Dunbar C."/>
            <person name="Freedman E."/>
            <person name="Gearin G."/>
            <person name="Gellesch M."/>
            <person name="Goldberg J."/>
            <person name="Griggs A."/>
            <person name="Gujja S."/>
            <person name="Heiman D."/>
            <person name="Howarth C."/>
            <person name="Larson L."/>
            <person name="Lui A."/>
            <person name="MacDonald P.J.P."/>
            <person name="Mehta T."/>
            <person name="Montmayeur A."/>
            <person name="Murphy C."/>
            <person name="Neiman D."/>
            <person name="Pearson M."/>
            <person name="Priest M."/>
            <person name="Roberts A."/>
            <person name="Saif S."/>
            <person name="Shea T."/>
            <person name="Shenoy N."/>
            <person name="Sisk P."/>
            <person name="Stolte C."/>
            <person name="Sykes S."/>
            <person name="Yandava C."/>
            <person name="Wortman J."/>
            <person name="Nusbaum C."/>
            <person name="Birren B."/>
        </authorList>
    </citation>
    <scope>NUCLEOTIDE SEQUENCE</scope>
    <source>
        <strain evidence="2">R3-111a-1</strain>
    </source>
</reference>
<reference evidence="3" key="4">
    <citation type="journal article" date="2015" name="G3 (Bethesda)">
        <title>Genome sequences of three phytopathogenic species of the Magnaporthaceae family of fungi.</title>
        <authorList>
            <person name="Okagaki L.H."/>
            <person name="Nunes C.C."/>
            <person name="Sailsbery J."/>
            <person name="Clay B."/>
            <person name="Brown D."/>
            <person name="John T."/>
            <person name="Oh Y."/>
            <person name="Young N."/>
            <person name="Fitzgerald M."/>
            <person name="Haas B.J."/>
            <person name="Zeng Q."/>
            <person name="Young S."/>
            <person name="Adiconis X."/>
            <person name="Fan L."/>
            <person name="Levin J.Z."/>
            <person name="Mitchell T.K."/>
            <person name="Okubara P.A."/>
            <person name="Farman M.L."/>
            <person name="Kohn L.M."/>
            <person name="Birren B."/>
            <person name="Ma L.-J."/>
            <person name="Dean R.A."/>
        </authorList>
    </citation>
    <scope>NUCLEOTIDE SEQUENCE</scope>
    <source>
        <strain evidence="3">R3-111a-1</strain>
    </source>
</reference>
<keyword evidence="4" id="KW-1185">Reference proteome</keyword>
<dbReference type="EnsemblFungi" id="EJT82568">
    <property type="protein sequence ID" value="EJT82568"/>
    <property type="gene ID" value="GGTG_02541"/>
</dbReference>
<dbReference type="AlphaFoldDB" id="J3NMN5"/>
<feature type="compositionally biased region" description="Low complexity" evidence="1">
    <location>
        <begin position="104"/>
        <end position="125"/>
    </location>
</feature>
<proteinExistence type="predicted"/>
<dbReference type="VEuPathDB" id="FungiDB:GGTG_02541"/>
<reference evidence="4" key="1">
    <citation type="submission" date="2010-07" db="EMBL/GenBank/DDBJ databases">
        <title>The genome sequence of Gaeumannomyces graminis var. tritici strain R3-111a-1.</title>
        <authorList>
            <consortium name="The Broad Institute Genome Sequencing Platform"/>
            <person name="Ma L.-J."/>
            <person name="Dead R."/>
            <person name="Young S."/>
            <person name="Zeng Q."/>
            <person name="Koehrsen M."/>
            <person name="Alvarado L."/>
            <person name="Berlin A."/>
            <person name="Chapman S.B."/>
            <person name="Chen Z."/>
            <person name="Freedman E."/>
            <person name="Gellesch M."/>
            <person name="Goldberg J."/>
            <person name="Griggs A."/>
            <person name="Gujja S."/>
            <person name="Heilman E.R."/>
            <person name="Heiman D."/>
            <person name="Hepburn T."/>
            <person name="Howarth C."/>
            <person name="Jen D."/>
            <person name="Larson L."/>
            <person name="Mehta T."/>
            <person name="Neiman D."/>
            <person name="Pearson M."/>
            <person name="Roberts A."/>
            <person name="Saif S."/>
            <person name="Shea T."/>
            <person name="Shenoy N."/>
            <person name="Sisk P."/>
            <person name="Stolte C."/>
            <person name="Sykes S."/>
            <person name="Walk T."/>
            <person name="White J."/>
            <person name="Yandava C."/>
            <person name="Haas B."/>
            <person name="Nusbaum C."/>
            <person name="Birren B."/>
        </authorList>
    </citation>
    <scope>NUCLEOTIDE SEQUENCE [LARGE SCALE GENOMIC DNA]</scope>
    <source>
        <strain evidence="4">R3-111a-1</strain>
    </source>
</reference>
<evidence type="ECO:0000313" key="4">
    <source>
        <dbReference type="Proteomes" id="UP000006039"/>
    </source>
</evidence>
<accession>J3NMN5</accession>
<evidence type="ECO:0000313" key="2">
    <source>
        <dbReference type="EMBL" id="EJT82568.1"/>
    </source>
</evidence>
<dbReference type="RefSeq" id="XP_009218577.1">
    <property type="nucleotide sequence ID" value="XM_009220313.1"/>
</dbReference>
<gene>
    <name evidence="3" type="primary">20342999</name>
    <name evidence="2" type="ORF">GGTG_02541</name>
</gene>
<dbReference type="GeneID" id="20342999"/>
<reference evidence="2" key="2">
    <citation type="submission" date="2010-07" db="EMBL/GenBank/DDBJ databases">
        <authorList>
            <consortium name="The Broad Institute Genome Sequencing Platform"/>
            <consortium name="Broad Institute Genome Sequencing Center for Infectious Disease"/>
            <person name="Ma L.-J."/>
            <person name="Dead R."/>
            <person name="Young S."/>
            <person name="Zeng Q."/>
            <person name="Koehrsen M."/>
            <person name="Alvarado L."/>
            <person name="Berlin A."/>
            <person name="Chapman S.B."/>
            <person name="Chen Z."/>
            <person name="Freedman E."/>
            <person name="Gellesch M."/>
            <person name="Goldberg J."/>
            <person name="Griggs A."/>
            <person name="Gujja S."/>
            <person name="Heilman E.R."/>
            <person name="Heiman D."/>
            <person name="Hepburn T."/>
            <person name="Howarth C."/>
            <person name="Jen D."/>
            <person name="Larson L."/>
            <person name="Mehta T."/>
            <person name="Neiman D."/>
            <person name="Pearson M."/>
            <person name="Roberts A."/>
            <person name="Saif S."/>
            <person name="Shea T."/>
            <person name="Shenoy N."/>
            <person name="Sisk P."/>
            <person name="Stolte C."/>
            <person name="Sykes S."/>
            <person name="Walk T."/>
            <person name="White J."/>
            <person name="Yandava C."/>
            <person name="Haas B."/>
            <person name="Nusbaum C."/>
            <person name="Birren B."/>
        </authorList>
    </citation>
    <scope>NUCLEOTIDE SEQUENCE</scope>
    <source>
        <strain evidence="2">R3-111a-1</strain>
    </source>
</reference>
<protein>
    <submittedName>
        <fullName evidence="2 3">Uncharacterized protein</fullName>
    </submittedName>
</protein>
<dbReference type="Proteomes" id="UP000006039">
    <property type="component" value="Unassembled WGS sequence"/>
</dbReference>
<dbReference type="HOGENOM" id="CLU_1875559_0_0_1"/>
<organism evidence="2">
    <name type="scientific">Gaeumannomyces tritici (strain R3-111a-1)</name>
    <name type="common">Wheat and barley take-all root rot fungus</name>
    <name type="synonym">Gaeumannomyces graminis var. tritici</name>
    <dbReference type="NCBI Taxonomy" id="644352"/>
    <lineage>
        <taxon>Eukaryota</taxon>
        <taxon>Fungi</taxon>
        <taxon>Dikarya</taxon>
        <taxon>Ascomycota</taxon>
        <taxon>Pezizomycotina</taxon>
        <taxon>Sordariomycetes</taxon>
        <taxon>Sordariomycetidae</taxon>
        <taxon>Magnaporthales</taxon>
        <taxon>Magnaporthaceae</taxon>
        <taxon>Gaeumannomyces</taxon>
    </lineage>
</organism>
<reference evidence="3" key="5">
    <citation type="submission" date="2018-04" db="UniProtKB">
        <authorList>
            <consortium name="EnsemblFungi"/>
        </authorList>
    </citation>
    <scope>IDENTIFICATION</scope>
    <source>
        <strain evidence="3">R3-111a-1</strain>
    </source>
</reference>
<dbReference type="EMBL" id="GL385395">
    <property type="protein sequence ID" value="EJT82568.1"/>
    <property type="molecule type" value="Genomic_DNA"/>
</dbReference>
<sequence length="136" mass="14437">MQFIWSRLLIDARGSGFIQNALFLTALSAPAQQNDSTADNRVNILSTLHLLSRLARRPWPRPQCVITNVTHIFGPPALRGKVGLPCVGRGGAPPTVTTGVTALATTRKAPPSRASPGAAPSRNAAVEPWPDALAKR</sequence>
<name>J3NMN5_GAET3</name>
<evidence type="ECO:0000256" key="1">
    <source>
        <dbReference type="SAM" id="MobiDB-lite"/>
    </source>
</evidence>